<proteinExistence type="predicted"/>
<evidence type="ECO:0000313" key="3">
    <source>
        <dbReference type="EMBL" id="SCF05923.1"/>
    </source>
</evidence>
<evidence type="ECO:0000256" key="2">
    <source>
        <dbReference type="SAM" id="Phobius"/>
    </source>
</evidence>
<organism evidence="3 4">
    <name type="scientific">Micromonospora marina</name>
    <dbReference type="NCBI Taxonomy" id="307120"/>
    <lineage>
        <taxon>Bacteria</taxon>
        <taxon>Bacillati</taxon>
        <taxon>Actinomycetota</taxon>
        <taxon>Actinomycetes</taxon>
        <taxon>Micromonosporales</taxon>
        <taxon>Micromonosporaceae</taxon>
        <taxon>Micromonospora</taxon>
    </lineage>
</organism>
<dbReference type="EMBL" id="FMCV01000007">
    <property type="protein sequence ID" value="SCF05923.1"/>
    <property type="molecule type" value="Genomic_DNA"/>
</dbReference>
<dbReference type="AlphaFoldDB" id="A0A1C4XBJ7"/>
<feature type="compositionally biased region" description="Low complexity" evidence="1">
    <location>
        <begin position="60"/>
        <end position="80"/>
    </location>
</feature>
<keyword evidence="2" id="KW-1133">Transmembrane helix</keyword>
<reference evidence="4" key="1">
    <citation type="submission" date="2016-06" db="EMBL/GenBank/DDBJ databases">
        <authorList>
            <person name="Varghese N."/>
        </authorList>
    </citation>
    <scope>NUCLEOTIDE SEQUENCE [LARGE SCALE GENOMIC DNA]</scope>
    <source>
        <strain evidence="4">DSM 45555</strain>
    </source>
</reference>
<dbReference type="Proteomes" id="UP000198551">
    <property type="component" value="Unassembled WGS sequence"/>
</dbReference>
<feature type="transmembrane region" description="Helical" evidence="2">
    <location>
        <begin position="42"/>
        <end position="61"/>
    </location>
</feature>
<evidence type="ECO:0000313" key="4">
    <source>
        <dbReference type="Proteomes" id="UP000198551"/>
    </source>
</evidence>
<dbReference type="RefSeq" id="WP_018785808.1">
    <property type="nucleotide sequence ID" value="NZ_FMCV01000007.1"/>
</dbReference>
<keyword evidence="2" id="KW-0472">Membrane</keyword>
<sequence>MPDSRIEDALRSLAGQAERFGQLPELTEIHERSRARRRHRRVATATLAVLLATGAVVVQPGNRPRTLPTIPATPPTTSSPTPDPVLAGEREVAIVRVTGSALSLDGGFLTEVDDDSGRQSFVPTPLGGGEYLIKAYGKRDGHPASDEPTCWRVYRETGQPLTVEGVVCDPDDPDQRFTITPQTPQTYAISNDSAYLRRSSGAGLVLDDAPQPDTFRFTDRGPTRKPAGG</sequence>
<accession>A0A1C4XBJ7</accession>
<keyword evidence="2" id="KW-0812">Transmembrane</keyword>
<evidence type="ECO:0000256" key="1">
    <source>
        <dbReference type="SAM" id="MobiDB-lite"/>
    </source>
</evidence>
<gene>
    <name evidence="3" type="ORF">GA0070215_10738</name>
</gene>
<keyword evidence="4" id="KW-1185">Reference proteome</keyword>
<feature type="region of interest" description="Disordered" evidence="1">
    <location>
        <begin position="60"/>
        <end position="84"/>
    </location>
</feature>
<protein>
    <submittedName>
        <fullName evidence="3">Uncharacterized protein</fullName>
    </submittedName>
</protein>
<name>A0A1C4XBJ7_9ACTN</name>
<feature type="region of interest" description="Disordered" evidence="1">
    <location>
        <begin position="202"/>
        <end position="229"/>
    </location>
</feature>